<dbReference type="Gene3D" id="3.30.2090.10">
    <property type="entry name" value="Multidrug efflux transporter AcrB TolC docking domain, DN and DC subdomains"/>
    <property type="match status" value="2"/>
</dbReference>
<evidence type="ECO:0000256" key="3">
    <source>
        <dbReference type="ARBA" id="ARBA00022448"/>
    </source>
</evidence>
<feature type="transmembrane region" description="Helical" evidence="8">
    <location>
        <begin position="868"/>
        <end position="885"/>
    </location>
</feature>
<feature type="transmembrane region" description="Helical" evidence="8">
    <location>
        <begin position="892"/>
        <end position="912"/>
    </location>
</feature>
<dbReference type="Proteomes" id="UP000254040">
    <property type="component" value="Unassembled WGS sequence"/>
</dbReference>
<protein>
    <submittedName>
        <fullName evidence="10">Cation efflux system protein cusA</fullName>
    </submittedName>
</protein>
<dbReference type="Gene3D" id="1.20.1640.10">
    <property type="entry name" value="Multidrug efflux transporter AcrB transmembrane domain"/>
    <property type="match status" value="2"/>
</dbReference>
<keyword evidence="5 8" id="KW-0812">Transmembrane</keyword>
<sequence length="1043" mass="114821">MIAGIIRWSITNRFLVLLTAALILLFSSYIIKNTPVDAIPDLSDVQVIIKTDYPGQAPQVVEDQVTYPLTTAMLAVPGALTVRGESGFGVSYVYVIFKDGTDLYWARSRVLEYLSQIANRLPTGAQTALGPDATGVGWVYEYALVDKTGQHDLAQLTSLQNWFLKYELQKVPGVSEVATAGGMVKQYQIILDPNQLRAFGLTLEQVKKAIQQGNRESGGSAIEMGEAEYMLRAKGYIQSIDDIEAIPVGLGKKGIPILLKDVAFVQLGPQMRRGLTELNGEGEVVGGIIVMRQGQNAMNTIAEVKKKLEQLKSSLPKGVELVTTYDRSNLIMRAIHTLYDKLIEEFIVVSLICIVFLFHFRSALIIIVSLPIGILMAFSVMYLQGINANIMSLGGIAIAIGAMVDAAIVMIENAHKHLENQKNMDNQTRWQIIEKAALEVGPPLFFSLLIITFSFLPVFTLQAQEGRLFTPLAYTKTYAMAASAFLSITLVPVLMGYLIRGKIKKEEENPLNRFFAAVYRPAIHAVLARPKTILAIAFLVLLVGFWPINRLGGEFMPDLDEGDLLYMPTTFPGISIGKAQELLQQTDKLIRSVPEVDTVLGKIGRAETATDPAPLSMVETIIQFKPKTEWRSGMTLEKIKEELKSRLALPGLSNAWVMPIRTRIDMLATGIKTPVGIKIAGPDLSTIQKLGEQIESILKTIPGTASVFAERVSSSRYVTIDIDRLKAARYGLNISDVQDLIETAVGGLNVSQTVEGRERYPINLRYPRDIRDSLQKLRLLPIVTATGATIPLNEIASVDVTEGPDMIRSENARLNGWIYVDITGTDLTSYVNEAHAILAKELKLPAGYSLSFAGQYEYLERAKDRLQMVAPLTLFIIALLLYLNFRRMTEVVIILATLPFALIGGIWLLYLLGYHLSVAVGVGFIALAGVAAETAVVMLVFLNHALTRHQELAAQEKRRFSINDLHEAVIEGALLRLRPKLMTVAAIIGGLLPIMIFGGTGAEVMRRIAAPMIGGMISATILTLILIPAVYLLWQEYRISKND</sequence>
<feature type="transmembrane region" description="Helical" evidence="8">
    <location>
        <begin position="918"/>
        <end position="942"/>
    </location>
</feature>
<keyword evidence="11" id="KW-1185">Reference proteome</keyword>
<dbReference type="STRING" id="39962.Lmor_3072"/>
<keyword evidence="3" id="KW-0813">Transport</keyword>
<evidence type="ECO:0000256" key="4">
    <source>
        <dbReference type="ARBA" id="ARBA00022475"/>
    </source>
</evidence>
<evidence type="ECO:0000313" key="9">
    <source>
        <dbReference type="EMBL" id="KTD30965.1"/>
    </source>
</evidence>
<evidence type="ECO:0000256" key="1">
    <source>
        <dbReference type="ARBA" id="ARBA00004651"/>
    </source>
</evidence>
<evidence type="ECO:0000256" key="2">
    <source>
        <dbReference type="ARBA" id="ARBA00010942"/>
    </source>
</evidence>
<evidence type="ECO:0000313" key="12">
    <source>
        <dbReference type="Proteomes" id="UP000254040"/>
    </source>
</evidence>
<evidence type="ECO:0000256" key="6">
    <source>
        <dbReference type="ARBA" id="ARBA00022989"/>
    </source>
</evidence>
<dbReference type="Pfam" id="PF00873">
    <property type="entry name" value="ACR_tran"/>
    <property type="match status" value="1"/>
</dbReference>
<feature type="transmembrane region" description="Helical" evidence="8">
    <location>
        <begin position="1008"/>
        <end position="1034"/>
    </location>
</feature>
<dbReference type="SUPFAM" id="SSF82693">
    <property type="entry name" value="Multidrug efflux transporter AcrB pore domain, PN1, PN2, PC1 and PC2 subdomains"/>
    <property type="match status" value="2"/>
</dbReference>
<dbReference type="InterPro" id="IPR001036">
    <property type="entry name" value="Acrflvin-R"/>
</dbReference>
<evidence type="ECO:0000313" key="10">
    <source>
        <dbReference type="EMBL" id="STX63542.1"/>
    </source>
</evidence>
<gene>
    <name evidence="10" type="primary">cusA_3</name>
    <name evidence="9" type="ORF">Lmor_3072</name>
    <name evidence="10" type="ORF">NCTC12239_02487</name>
</gene>
<dbReference type="Gene3D" id="3.30.70.1430">
    <property type="entry name" value="Multidrug efflux transporter AcrB pore domain"/>
    <property type="match status" value="2"/>
</dbReference>
<dbReference type="OrthoDB" id="9758757at2"/>
<dbReference type="AlphaFoldDB" id="A0A378K1H1"/>
<dbReference type="Gene3D" id="3.30.70.1440">
    <property type="entry name" value="Multidrug efflux transporter AcrB pore domain"/>
    <property type="match status" value="1"/>
</dbReference>
<feature type="transmembrane region" description="Helical" evidence="8">
    <location>
        <begin position="478"/>
        <end position="499"/>
    </location>
</feature>
<dbReference type="EMBL" id="UGOG01000001">
    <property type="protein sequence ID" value="STX63542.1"/>
    <property type="molecule type" value="Genomic_DNA"/>
</dbReference>
<dbReference type="PANTHER" id="PTHR32063">
    <property type="match status" value="1"/>
</dbReference>
<feature type="transmembrane region" description="Helical" evidence="8">
    <location>
        <begin position="342"/>
        <end position="358"/>
    </location>
</feature>
<evidence type="ECO:0000313" key="11">
    <source>
        <dbReference type="Proteomes" id="UP000054985"/>
    </source>
</evidence>
<name>A0A378K1H1_9GAMM</name>
<comment type="similarity">
    <text evidence="2">Belongs to the resistance-nodulation-cell division (RND) (TC 2.A.6) family.</text>
</comment>
<feature type="transmembrane region" description="Helical" evidence="8">
    <location>
        <begin position="363"/>
        <end position="384"/>
    </location>
</feature>
<dbReference type="SUPFAM" id="SSF82866">
    <property type="entry name" value="Multidrug efflux transporter AcrB transmembrane domain"/>
    <property type="match status" value="2"/>
</dbReference>
<keyword evidence="6 8" id="KW-1133">Transmembrane helix</keyword>
<feature type="transmembrane region" description="Helical" evidence="8">
    <location>
        <begin position="532"/>
        <end position="548"/>
    </location>
</feature>
<organism evidence="10 12">
    <name type="scientific">Legionella moravica</name>
    <dbReference type="NCBI Taxonomy" id="39962"/>
    <lineage>
        <taxon>Bacteria</taxon>
        <taxon>Pseudomonadati</taxon>
        <taxon>Pseudomonadota</taxon>
        <taxon>Gammaproteobacteria</taxon>
        <taxon>Legionellales</taxon>
        <taxon>Legionellaceae</taxon>
        <taxon>Legionella</taxon>
    </lineage>
</organism>
<reference evidence="9 11" key="1">
    <citation type="submission" date="2015-11" db="EMBL/GenBank/DDBJ databases">
        <title>Genomic analysis of 38 Legionella species identifies large and diverse effector repertoires.</title>
        <authorList>
            <person name="Burstein D."/>
            <person name="Amaro F."/>
            <person name="Zusman T."/>
            <person name="Lifshitz Z."/>
            <person name="Cohen O."/>
            <person name="Gilbert J.A."/>
            <person name="Pupko T."/>
            <person name="Shuman H.A."/>
            <person name="Segal G."/>
        </authorList>
    </citation>
    <scope>NUCLEOTIDE SEQUENCE [LARGE SCALE GENOMIC DNA]</scope>
    <source>
        <strain evidence="9 11">ATCC 43877</strain>
    </source>
</reference>
<feature type="transmembrane region" description="Helical" evidence="8">
    <location>
        <begin position="981"/>
        <end position="1002"/>
    </location>
</feature>
<keyword evidence="4" id="KW-1003">Cell membrane</keyword>
<keyword evidence="7 8" id="KW-0472">Membrane</keyword>
<evidence type="ECO:0000256" key="5">
    <source>
        <dbReference type="ARBA" id="ARBA00022692"/>
    </source>
</evidence>
<dbReference type="Gene3D" id="3.30.70.1320">
    <property type="entry name" value="Multidrug efflux transporter AcrB pore domain like"/>
    <property type="match status" value="1"/>
</dbReference>
<dbReference type="InterPro" id="IPR004763">
    <property type="entry name" value="CusA-like"/>
</dbReference>
<feature type="transmembrane region" description="Helical" evidence="8">
    <location>
        <begin position="432"/>
        <end position="458"/>
    </location>
</feature>
<dbReference type="RefSeq" id="WP_028384792.1">
    <property type="nucleotide sequence ID" value="NZ_CAAAJG010000017.1"/>
</dbReference>
<dbReference type="SUPFAM" id="SSF82714">
    <property type="entry name" value="Multidrug efflux transporter AcrB TolC docking domain, DN and DC subdomains"/>
    <property type="match status" value="2"/>
</dbReference>
<dbReference type="GO" id="GO:0042910">
    <property type="term" value="F:xenobiotic transmembrane transporter activity"/>
    <property type="evidence" value="ECO:0007669"/>
    <property type="project" value="TreeGrafter"/>
</dbReference>
<reference evidence="10 12" key="2">
    <citation type="submission" date="2018-06" db="EMBL/GenBank/DDBJ databases">
        <authorList>
            <consortium name="Pathogen Informatics"/>
            <person name="Doyle S."/>
        </authorList>
    </citation>
    <scope>NUCLEOTIDE SEQUENCE [LARGE SCALE GENOMIC DNA]</scope>
    <source>
        <strain evidence="10 12">NCTC12239</strain>
    </source>
</reference>
<proteinExistence type="inferred from homology"/>
<feature type="transmembrane region" description="Helical" evidence="8">
    <location>
        <begin position="390"/>
        <end position="411"/>
    </location>
</feature>
<evidence type="ECO:0000256" key="7">
    <source>
        <dbReference type="ARBA" id="ARBA00023136"/>
    </source>
</evidence>
<dbReference type="NCBIfam" id="TIGR00914">
    <property type="entry name" value="2A0601"/>
    <property type="match status" value="1"/>
</dbReference>
<dbReference type="GO" id="GO:0008324">
    <property type="term" value="F:monoatomic cation transmembrane transporter activity"/>
    <property type="evidence" value="ECO:0007669"/>
    <property type="project" value="InterPro"/>
</dbReference>
<dbReference type="PANTHER" id="PTHR32063:SF19">
    <property type="entry name" value="CATION EFFLUX SYSTEM PROTEIN CUSA"/>
    <property type="match status" value="1"/>
</dbReference>
<accession>A0A378K1H1</accession>
<dbReference type="PRINTS" id="PR00702">
    <property type="entry name" value="ACRIFLAVINRP"/>
</dbReference>
<dbReference type="GO" id="GO:0005886">
    <property type="term" value="C:plasma membrane"/>
    <property type="evidence" value="ECO:0007669"/>
    <property type="project" value="UniProtKB-SubCell"/>
</dbReference>
<dbReference type="Proteomes" id="UP000054985">
    <property type="component" value="Unassembled WGS sequence"/>
</dbReference>
<dbReference type="EMBL" id="LNYN01000042">
    <property type="protein sequence ID" value="KTD30965.1"/>
    <property type="molecule type" value="Genomic_DNA"/>
</dbReference>
<comment type="subcellular location">
    <subcellularLocation>
        <location evidence="1">Cell membrane</location>
        <topology evidence="1">Multi-pass membrane protein</topology>
    </subcellularLocation>
</comment>
<evidence type="ECO:0000256" key="8">
    <source>
        <dbReference type="SAM" id="Phobius"/>
    </source>
</evidence>
<dbReference type="InterPro" id="IPR027463">
    <property type="entry name" value="AcrB_DN_DC_subdom"/>
</dbReference>